<comment type="caution">
    <text evidence="3">The sequence shown here is derived from an EMBL/GenBank/DDBJ whole genome shotgun (WGS) entry which is preliminary data.</text>
</comment>
<feature type="region of interest" description="Disordered" evidence="1">
    <location>
        <begin position="29"/>
        <end position="49"/>
    </location>
</feature>
<evidence type="ECO:0000313" key="4">
    <source>
        <dbReference type="Proteomes" id="UP001595699"/>
    </source>
</evidence>
<keyword evidence="4" id="KW-1185">Reference proteome</keyword>
<keyword evidence="2" id="KW-0732">Signal</keyword>
<name>A0ABV7Y4T5_9ACTN</name>
<proteinExistence type="predicted"/>
<dbReference type="PROSITE" id="PS51257">
    <property type="entry name" value="PROKAR_LIPOPROTEIN"/>
    <property type="match status" value="1"/>
</dbReference>
<feature type="compositionally biased region" description="Low complexity" evidence="1">
    <location>
        <begin position="29"/>
        <end position="48"/>
    </location>
</feature>
<protein>
    <submittedName>
        <fullName evidence="3">Uncharacterized protein</fullName>
    </submittedName>
</protein>
<sequence length="506" mass="52781">MGTSRLRVVAALTTCAALVVLTACGGGNQPTTTDQPNQPNQPGNPTTQSEAVARYGLPAVKDPKTTYQPDVVFIDNGPEAIRSVAPNGLVWTLDAGARGVSDLEPGKIMFASQRAVGRVMDVRKNGGDVQVDLAPVLVNEIVKDGVIKVDSPLDLNAMTFDASPEAPGAFTDLSKSATASPTPTSPRSRQLPERITLPALRPAAMVQGGLPLRAPNTSSAKVTLGNWEAQLKKDNPNEVSLQLLRSGKLGGETVRGGITVKLKWSNPHVQVNMPISNGQVSKSSSYSLSGLEAISGGWEFGGLEQSKGRLEIPIDAPFGPAFAGGVPVSAVIKAKAIVTFGITSKKSVVTGQITHPISGPIGTGSAPKASTLGKLLDEVHNVAVGPLGVVFAFEFKVIVGVGLPQFISGIYGKMVVSWGMTHSGGLGVAMCDSAVVNISFSAGIGANVSANILKDFPGSLDHVLTKRARELWEKWKSGFDVEQSLLNSGDLLVAEEYEPKIAACKP</sequence>
<dbReference type="RefSeq" id="WP_205122673.1">
    <property type="nucleotide sequence ID" value="NZ_JAFBCM010000001.1"/>
</dbReference>
<evidence type="ECO:0000256" key="1">
    <source>
        <dbReference type="SAM" id="MobiDB-lite"/>
    </source>
</evidence>
<feature type="chain" id="PRO_5045770054" evidence="2">
    <location>
        <begin position="26"/>
        <end position="506"/>
    </location>
</feature>
<organism evidence="3 4">
    <name type="scientific">Tenggerimyces flavus</name>
    <dbReference type="NCBI Taxonomy" id="1708749"/>
    <lineage>
        <taxon>Bacteria</taxon>
        <taxon>Bacillati</taxon>
        <taxon>Actinomycetota</taxon>
        <taxon>Actinomycetes</taxon>
        <taxon>Propionibacteriales</taxon>
        <taxon>Nocardioidaceae</taxon>
        <taxon>Tenggerimyces</taxon>
    </lineage>
</organism>
<reference evidence="4" key="1">
    <citation type="journal article" date="2019" name="Int. J. Syst. Evol. Microbiol.">
        <title>The Global Catalogue of Microorganisms (GCM) 10K type strain sequencing project: providing services to taxonomists for standard genome sequencing and annotation.</title>
        <authorList>
            <consortium name="The Broad Institute Genomics Platform"/>
            <consortium name="The Broad Institute Genome Sequencing Center for Infectious Disease"/>
            <person name="Wu L."/>
            <person name="Ma J."/>
        </authorList>
    </citation>
    <scope>NUCLEOTIDE SEQUENCE [LARGE SCALE GENOMIC DNA]</scope>
    <source>
        <strain evidence="4">CGMCC 4.7241</strain>
    </source>
</reference>
<evidence type="ECO:0000313" key="3">
    <source>
        <dbReference type="EMBL" id="MFC3760265.1"/>
    </source>
</evidence>
<accession>A0ABV7Y4T5</accession>
<evidence type="ECO:0000256" key="2">
    <source>
        <dbReference type="SAM" id="SignalP"/>
    </source>
</evidence>
<gene>
    <name evidence="3" type="ORF">ACFOUW_05410</name>
</gene>
<feature type="region of interest" description="Disordered" evidence="1">
    <location>
        <begin position="169"/>
        <end position="191"/>
    </location>
</feature>
<feature type="signal peptide" evidence="2">
    <location>
        <begin position="1"/>
        <end position="25"/>
    </location>
</feature>
<feature type="compositionally biased region" description="Low complexity" evidence="1">
    <location>
        <begin position="176"/>
        <end position="189"/>
    </location>
</feature>
<dbReference type="EMBL" id="JBHRZH010000005">
    <property type="protein sequence ID" value="MFC3760265.1"/>
    <property type="molecule type" value="Genomic_DNA"/>
</dbReference>
<dbReference type="Proteomes" id="UP001595699">
    <property type="component" value="Unassembled WGS sequence"/>
</dbReference>